<dbReference type="AlphaFoldDB" id="A0A4Z2H3U7"/>
<protein>
    <submittedName>
        <fullName evidence="1">Uncharacterized protein</fullName>
    </submittedName>
</protein>
<dbReference type="Proteomes" id="UP000314294">
    <property type="component" value="Unassembled WGS sequence"/>
</dbReference>
<reference evidence="1 2" key="1">
    <citation type="submission" date="2019-03" db="EMBL/GenBank/DDBJ databases">
        <title>First draft genome of Liparis tanakae, snailfish: a comprehensive survey of snailfish specific genes.</title>
        <authorList>
            <person name="Kim W."/>
            <person name="Song I."/>
            <person name="Jeong J.-H."/>
            <person name="Kim D."/>
            <person name="Kim S."/>
            <person name="Ryu S."/>
            <person name="Song J.Y."/>
            <person name="Lee S.K."/>
        </authorList>
    </citation>
    <scope>NUCLEOTIDE SEQUENCE [LARGE SCALE GENOMIC DNA]</scope>
    <source>
        <tissue evidence="1">Muscle</tissue>
    </source>
</reference>
<organism evidence="1 2">
    <name type="scientific">Liparis tanakae</name>
    <name type="common">Tanaka's snailfish</name>
    <dbReference type="NCBI Taxonomy" id="230148"/>
    <lineage>
        <taxon>Eukaryota</taxon>
        <taxon>Metazoa</taxon>
        <taxon>Chordata</taxon>
        <taxon>Craniata</taxon>
        <taxon>Vertebrata</taxon>
        <taxon>Euteleostomi</taxon>
        <taxon>Actinopterygii</taxon>
        <taxon>Neopterygii</taxon>
        <taxon>Teleostei</taxon>
        <taxon>Neoteleostei</taxon>
        <taxon>Acanthomorphata</taxon>
        <taxon>Eupercaria</taxon>
        <taxon>Perciformes</taxon>
        <taxon>Cottioidei</taxon>
        <taxon>Cottales</taxon>
        <taxon>Liparidae</taxon>
        <taxon>Liparis</taxon>
    </lineage>
</organism>
<accession>A0A4Z2H3U7</accession>
<sequence length="279" mass="30120">MQWADVRLQLGDLKQTESGSFQPARSGPNASHLSLGLLELLFQFISSRGSLLQEARGLAQLLLQLPPPRRVLLGSLLQLLQCLHVRGVKHELTLLQTALQLTHLEQNPLVQLILHLLGLLQPELQRAAGLTGRRRRGQCTRVGRIEREDRRTSHTSFSFFRLSSSVSTTARYCSTEALAFFSCSASSTFCSSAVRRRPFTSASSCSDWLSCWEAAGTGERTDGPTTNKRAVNTQTRCLPSGPRSGARSAAALEAGVVVAVVVAAAAVLPAASEDEADAS</sequence>
<proteinExistence type="predicted"/>
<keyword evidence="2" id="KW-1185">Reference proteome</keyword>
<comment type="caution">
    <text evidence="1">The sequence shown here is derived from an EMBL/GenBank/DDBJ whole genome shotgun (WGS) entry which is preliminary data.</text>
</comment>
<evidence type="ECO:0000313" key="2">
    <source>
        <dbReference type="Proteomes" id="UP000314294"/>
    </source>
</evidence>
<gene>
    <name evidence="1" type="ORF">EYF80_029408</name>
</gene>
<dbReference type="EMBL" id="SRLO01000334">
    <property type="protein sequence ID" value="TNN60419.1"/>
    <property type="molecule type" value="Genomic_DNA"/>
</dbReference>
<name>A0A4Z2H3U7_9TELE</name>
<evidence type="ECO:0000313" key="1">
    <source>
        <dbReference type="EMBL" id="TNN60419.1"/>
    </source>
</evidence>